<reference evidence="2 3" key="1">
    <citation type="journal article" date="2016" name="Nat. Commun.">
        <title>Thousands of microbial genomes shed light on interconnected biogeochemical processes in an aquifer system.</title>
        <authorList>
            <person name="Anantharaman K."/>
            <person name="Brown C.T."/>
            <person name="Hug L.A."/>
            <person name="Sharon I."/>
            <person name="Castelle C.J."/>
            <person name="Probst A.J."/>
            <person name="Thomas B.C."/>
            <person name="Singh A."/>
            <person name="Wilkins M.J."/>
            <person name="Karaoz U."/>
            <person name="Brodie E.L."/>
            <person name="Williams K.H."/>
            <person name="Hubbard S.S."/>
            <person name="Banfield J.F."/>
        </authorList>
    </citation>
    <scope>NUCLEOTIDE SEQUENCE [LARGE SCALE GENOMIC DNA]</scope>
</reference>
<dbReference type="InterPro" id="IPR001173">
    <property type="entry name" value="Glyco_trans_2-like"/>
</dbReference>
<comment type="caution">
    <text evidence="2">The sequence shown here is derived from an EMBL/GenBank/DDBJ whole genome shotgun (WGS) entry which is preliminary data.</text>
</comment>
<dbReference type="PANTHER" id="PTHR10859:SF91">
    <property type="entry name" value="DOLICHYL-PHOSPHATE BETA-GLUCOSYLTRANSFERASE"/>
    <property type="match status" value="1"/>
</dbReference>
<dbReference type="EMBL" id="MFJX01000071">
    <property type="protein sequence ID" value="OGG29335.1"/>
    <property type="molecule type" value="Genomic_DNA"/>
</dbReference>
<dbReference type="Proteomes" id="UP000176450">
    <property type="component" value="Unassembled WGS sequence"/>
</dbReference>
<dbReference type="Gene3D" id="3.90.550.10">
    <property type="entry name" value="Spore Coat Polysaccharide Biosynthesis Protein SpsA, Chain A"/>
    <property type="match status" value="1"/>
</dbReference>
<evidence type="ECO:0000259" key="1">
    <source>
        <dbReference type="Pfam" id="PF00535"/>
    </source>
</evidence>
<dbReference type="PANTHER" id="PTHR10859">
    <property type="entry name" value="GLYCOSYL TRANSFERASE"/>
    <property type="match status" value="1"/>
</dbReference>
<organism evidence="2 3">
    <name type="scientific">Candidatus Gottesmanbacteria bacterium RIFCSPLOWO2_01_FULL_46_9</name>
    <dbReference type="NCBI Taxonomy" id="1798394"/>
    <lineage>
        <taxon>Bacteria</taxon>
        <taxon>Candidatus Gottesmaniibacteriota</taxon>
    </lineage>
</organism>
<proteinExistence type="predicted"/>
<accession>A0A1F6AXB7</accession>
<evidence type="ECO:0000313" key="2">
    <source>
        <dbReference type="EMBL" id="OGG29335.1"/>
    </source>
</evidence>
<evidence type="ECO:0000313" key="3">
    <source>
        <dbReference type="Proteomes" id="UP000176450"/>
    </source>
</evidence>
<name>A0A1F6AXB7_9BACT</name>
<feature type="domain" description="Glycosyltransferase 2-like" evidence="1">
    <location>
        <begin position="7"/>
        <end position="169"/>
    </location>
</feature>
<dbReference type="SUPFAM" id="SSF53448">
    <property type="entry name" value="Nucleotide-diphospho-sugar transferases"/>
    <property type="match status" value="1"/>
</dbReference>
<dbReference type="InterPro" id="IPR029044">
    <property type="entry name" value="Nucleotide-diphossugar_trans"/>
</dbReference>
<dbReference type="GO" id="GO:0006487">
    <property type="term" value="P:protein N-linked glycosylation"/>
    <property type="evidence" value="ECO:0007669"/>
    <property type="project" value="TreeGrafter"/>
</dbReference>
<protein>
    <recommendedName>
        <fullName evidence="1">Glycosyltransferase 2-like domain-containing protein</fullName>
    </recommendedName>
</protein>
<sequence>MKKIFLSIVIPAYNEEKNIRLGALDKVARYLDTQSYEWEVIIVDDGSSDETTKLIEEFIDHNIRFQIIKNPHQGKAATVMTGIFAAVGIIVLFTDLDQATPLHESEKLLPWFKKGYDVVIGSRQGKREGAPLLRRLMARGFMILRTVVLGLRGISDTQCGFKAFRREVAFSIFEKLSLYGQQKTVSGAMVTAGFDIEVLFLASMLGYTIKEVPVEWHYVETRRVNPVVDTLQGLSDIIKIRMNAWKGVYTPEVAP</sequence>
<dbReference type="AlphaFoldDB" id="A0A1F6AXB7"/>
<dbReference type="Pfam" id="PF00535">
    <property type="entry name" value="Glycos_transf_2"/>
    <property type="match status" value="1"/>
</dbReference>
<gene>
    <name evidence="2" type="ORF">A3A63_04385</name>
</gene>